<feature type="chain" id="PRO_5009478261" evidence="5">
    <location>
        <begin position="24"/>
        <end position="532"/>
    </location>
</feature>
<evidence type="ECO:0000256" key="5">
    <source>
        <dbReference type="SAM" id="SignalP"/>
    </source>
</evidence>
<dbReference type="PROSITE" id="PS51257">
    <property type="entry name" value="PROKAR_LIPOPROTEIN"/>
    <property type="match status" value="1"/>
</dbReference>
<dbReference type="OrthoDB" id="239741at2"/>
<dbReference type="SUPFAM" id="SSF53850">
    <property type="entry name" value="Periplasmic binding protein-like II"/>
    <property type="match status" value="1"/>
</dbReference>
<evidence type="ECO:0000313" key="8">
    <source>
        <dbReference type="Proteomes" id="UP000176244"/>
    </source>
</evidence>
<keyword evidence="3" id="KW-0813">Transport</keyword>
<comment type="caution">
    <text evidence="7">The sequence shown here is derived from an EMBL/GenBank/DDBJ whole genome shotgun (WGS) entry which is preliminary data.</text>
</comment>
<dbReference type="GO" id="GO:0015833">
    <property type="term" value="P:peptide transport"/>
    <property type="evidence" value="ECO:0007669"/>
    <property type="project" value="TreeGrafter"/>
</dbReference>
<accession>A0A1F2PGK1</accession>
<dbReference type="GO" id="GO:0043190">
    <property type="term" value="C:ATP-binding cassette (ABC) transporter complex"/>
    <property type="evidence" value="ECO:0007669"/>
    <property type="project" value="InterPro"/>
</dbReference>
<evidence type="ECO:0000256" key="4">
    <source>
        <dbReference type="ARBA" id="ARBA00022729"/>
    </source>
</evidence>
<dbReference type="PANTHER" id="PTHR30290:SF9">
    <property type="entry name" value="OLIGOPEPTIDE-BINDING PROTEIN APPA"/>
    <property type="match status" value="1"/>
</dbReference>
<dbReference type="GO" id="GO:1904680">
    <property type="term" value="F:peptide transmembrane transporter activity"/>
    <property type="evidence" value="ECO:0007669"/>
    <property type="project" value="TreeGrafter"/>
</dbReference>
<dbReference type="PROSITE" id="PS01040">
    <property type="entry name" value="SBP_BACTERIAL_5"/>
    <property type="match status" value="1"/>
</dbReference>
<comment type="subcellular location">
    <subcellularLocation>
        <location evidence="1">Cell membrane</location>
        <topology evidence="1">Lipid-anchor</topology>
    </subcellularLocation>
</comment>
<evidence type="ECO:0000256" key="1">
    <source>
        <dbReference type="ARBA" id="ARBA00004193"/>
    </source>
</evidence>
<dbReference type="EMBL" id="LKEU01000030">
    <property type="protein sequence ID" value="OFV70459.1"/>
    <property type="molecule type" value="Genomic_DNA"/>
</dbReference>
<dbReference type="InterPro" id="IPR030678">
    <property type="entry name" value="Peptide/Ni-bd"/>
</dbReference>
<evidence type="ECO:0000259" key="6">
    <source>
        <dbReference type="Pfam" id="PF00496"/>
    </source>
</evidence>
<reference evidence="7 8" key="1">
    <citation type="submission" date="2015-09" db="EMBL/GenBank/DDBJ databases">
        <title>Genome sequence of Acetobacterium wieringae DSM 1911.</title>
        <authorList>
            <person name="Poehlein A."/>
            <person name="Bengelsdorf F.R."/>
            <person name="Schiel-Bengelsdorf B."/>
            <person name="Duerre P."/>
            <person name="Daniel R."/>
        </authorList>
    </citation>
    <scope>NUCLEOTIDE SEQUENCE [LARGE SCALE GENOMIC DNA]</scope>
    <source>
        <strain evidence="7 8">DSM 1911</strain>
    </source>
</reference>
<dbReference type="Proteomes" id="UP000176244">
    <property type="component" value="Unassembled WGS sequence"/>
</dbReference>
<organism evidence="7 8">
    <name type="scientific">Acetobacterium wieringae</name>
    <dbReference type="NCBI Taxonomy" id="52694"/>
    <lineage>
        <taxon>Bacteria</taxon>
        <taxon>Bacillati</taxon>
        <taxon>Bacillota</taxon>
        <taxon>Clostridia</taxon>
        <taxon>Eubacteriales</taxon>
        <taxon>Eubacteriaceae</taxon>
        <taxon>Acetobacterium</taxon>
    </lineage>
</organism>
<dbReference type="RefSeq" id="WP_070371245.1">
    <property type="nucleotide sequence ID" value="NZ_LKEU01000030.1"/>
</dbReference>
<dbReference type="InterPro" id="IPR023765">
    <property type="entry name" value="SBP_5_CS"/>
</dbReference>
<feature type="signal peptide" evidence="5">
    <location>
        <begin position="1"/>
        <end position="23"/>
    </location>
</feature>
<dbReference type="Pfam" id="PF00496">
    <property type="entry name" value="SBP_bac_5"/>
    <property type="match status" value="1"/>
</dbReference>
<evidence type="ECO:0000313" key="7">
    <source>
        <dbReference type="EMBL" id="OFV70459.1"/>
    </source>
</evidence>
<comment type="similarity">
    <text evidence="2">Belongs to the bacterial solute-binding protein 5 family.</text>
</comment>
<dbReference type="InterPro" id="IPR000914">
    <property type="entry name" value="SBP_5_dom"/>
</dbReference>
<dbReference type="CDD" id="cd08518">
    <property type="entry name" value="PBP2_NikA_DppA_OppA_like_19"/>
    <property type="match status" value="1"/>
</dbReference>
<sequence length="532" mass="57829">MKKKIICLGLVCLMFAMMLTGCASNGGTDKKTARAADELVLAIGGEPDDGFDPTTGWGRYGSPLFQSTLLTRDNDLNIVNDLATGYIISDDGLTWTYQIRKDVKFSDGTPLTAADVVFTYETTAKSGSVVDLSVMASAKAIDDYTVEFKLNKPQSTFLYTTAALGIVPKASYSSDYAQKPVGSGPYKFVQWDKGQQLIVEANANYYGTKPEFKKVTFLYLSEEATFAAAKAGEVDMASIVPSLTSQKVDGMTLKTVDSVDNRGISLPYVKSGTATAEGYPIGNDVTSDLAIRKAINYAIDRQNLVDGVLLGYGSEAYSVCDGLPWGNTETAITDGDSEGAKKMLADGGWVDSDGDGIVEKDGVKAEFTLIYSSSDKVRQSLAVSVVDMLAPVGIKVNVEGKSWDEIYKLMFSNAVLFGWGSHDPIEMYNIYYSGNAGIETNDPTFYKNDKVDAYMNQALAMTDEAAANELWKKAQWDGQTGFSTLGDAPWAWLVNIDHLYLVDDSLDIGQNRTEPHGHGWPITANITEWHRK</sequence>
<gene>
    <name evidence="7" type="primary">appA</name>
    <name evidence="7" type="ORF">ACWI_19380</name>
</gene>
<evidence type="ECO:0000256" key="3">
    <source>
        <dbReference type="ARBA" id="ARBA00022448"/>
    </source>
</evidence>
<dbReference type="PANTHER" id="PTHR30290">
    <property type="entry name" value="PERIPLASMIC BINDING COMPONENT OF ABC TRANSPORTER"/>
    <property type="match status" value="1"/>
</dbReference>
<dbReference type="GO" id="GO:0042597">
    <property type="term" value="C:periplasmic space"/>
    <property type="evidence" value="ECO:0007669"/>
    <property type="project" value="UniProtKB-ARBA"/>
</dbReference>
<dbReference type="Gene3D" id="3.10.105.10">
    <property type="entry name" value="Dipeptide-binding Protein, Domain 3"/>
    <property type="match status" value="1"/>
</dbReference>
<proteinExistence type="inferred from homology"/>
<dbReference type="InterPro" id="IPR039424">
    <property type="entry name" value="SBP_5"/>
</dbReference>
<feature type="domain" description="Solute-binding protein family 5" evidence="6">
    <location>
        <begin position="78"/>
        <end position="434"/>
    </location>
</feature>
<keyword evidence="4 5" id="KW-0732">Signal</keyword>
<protein>
    <submittedName>
        <fullName evidence="7">Oligopeptide-binding protein AppA</fullName>
    </submittedName>
</protein>
<name>A0A1F2PGK1_9FIRM</name>
<dbReference type="STRING" id="52694.ACWI_19380"/>
<dbReference type="AlphaFoldDB" id="A0A1F2PGK1"/>
<evidence type="ECO:0000256" key="2">
    <source>
        <dbReference type="ARBA" id="ARBA00005695"/>
    </source>
</evidence>
<dbReference type="PIRSF" id="PIRSF002741">
    <property type="entry name" value="MppA"/>
    <property type="match status" value="1"/>
</dbReference>
<dbReference type="Gene3D" id="3.40.190.10">
    <property type="entry name" value="Periplasmic binding protein-like II"/>
    <property type="match status" value="1"/>
</dbReference>